<name>A0A5M3MYG9_CONPW</name>
<evidence type="ECO:0000256" key="1">
    <source>
        <dbReference type="SAM" id="Phobius"/>
    </source>
</evidence>
<protein>
    <submittedName>
        <fullName evidence="2">Uncharacterized protein</fullName>
    </submittedName>
</protein>
<feature type="transmembrane region" description="Helical" evidence="1">
    <location>
        <begin position="20"/>
        <end position="43"/>
    </location>
</feature>
<keyword evidence="1" id="KW-0812">Transmembrane</keyword>
<keyword evidence="1" id="KW-0472">Membrane</keyword>
<organism evidence="2 3">
    <name type="scientific">Coniophora puteana (strain RWD-64-598)</name>
    <name type="common">Brown rot fungus</name>
    <dbReference type="NCBI Taxonomy" id="741705"/>
    <lineage>
        <taxon>Eukaryota</taxon>
        <taxon>Fungi</taxon>
        <taxon>Dikarya</taxon>
        <taxon>Basidiomycota</taxon>
        <taxon>Agaricomycotina</taxon>
        <taxon>Agaricomycetes</taxon>
        <taxon>Agaricomycetidae</taxon>
        <taxon>Boletales</taxon>
        <taxon>Coniophorineae</taxon>
        <taxon>Coniophoraceae</taxon>
        <taxon>Coniophora</taxon>
    </lineage>
</organism>
<evidence type="ECO:0000313" key="3">
    <source>
        <dbReference type="Proteomes" id="UP000053558"/>
    </source>
</evidence>
<dbReference type="Proteomes" id="UP000053558">
    <property type="component" value="Unassembled WGS sequence"/>
</dbReference>
<dbReference type="EMBL" id="JH711575">
    <property type="protein sequence ID" value="EIW84067.1"/>
    <property type="molecule type" value="Genomic_DNA"/>
</dbReference>
<gene>
    <name evidence="2" type="ORF">CONPUDRAFT_142514</name>
</gene>
<feature type="transmembrane region" description="Helical" evidence="1">
    <location>
        <begin position="160"/>
        <end position="182"/>
    </location>
</feature>
<feature type="transmembrane region" description="Helical" evidence="1">
    <location>
        <begin position="55"/>
        <end position="77"/>
    </location>
</feature>
<evidence type="ECO:0000313" key="2">
    <source>
        <dbReference type="EMBL" id="EIW84067.1"/>
    </source>
</evidence>
<proteinExistence type="predicted"/>
<dbReference type="OrthoDB" id="2796825at2759"/>
<comment type="caution">
    <text evidence="2">The sequence shown here is derived from an EMBL/GenBank/DDBJ whole genome shotgun (WGS) entry which is preliminary data.</text>
</comment>
<feature type="transmembrane region" description="Helical" evidence="1">
    <location>
        <begin position="202"/>
        <end position="228"/>
    </location>
</feature>
<accession>A0A5M3MYG9</accession>
<keyword evidence="3" id="KW-1185">Reference proteome</keyword>
<dbReference type="GeneID" id="19201755"/>
<sequence>MLMKGGGELTVLNGRSLYAANTITTVLYGADICMYFMSVHLLLKKPPRERRWNALYISFGAILLILLTIYISCNFHFGQLLWINRRDVKGGPAQWYKDNLNSWPLILGSACATVANIMGDGLLRCGLPNGSLVAASVLATAESGAGNGTFWTGLAGTFDMIWAASTALFNVCVSSLICYPLLRMYWDLRVSMPQRQDLMNTYSAIVSMIVEGTLPFTVISVVFFVLLLCCSEVAPGMAHVWIATCFNEWKEGEWEIKGEFEATMRENEKQGLKISKSMMARVKDKPGWQMTPVGKRKLQLRRPLEMTFTDPGLRLASSSWRLSFGLSAFPSVLHIHCVHFIFSNVLRLCKRGLRSFAAHIAYVGTPPTEPQLPSMPRD</sequence>
<reference evidence="3" key="1">
    <citation type="journal article" date="2012" name="Science">
        <title>The Paleozoic origin of enzymatic lignin decomposition reconstructed from 31 fungal genomes.</title>
        <authorList>
            <person name="Floudas D."/>
            <person name="Binder M."/>
            <person name="Riley R."/>
            <person name="Barry K."/>
            <person name="Blanchette R.A."/>
            <person name="Henrissat B."/>
            <person name="Martinez A.T."/>
            <person name="Otillar R."/>
            <person name="Spatafora J.W."/>
            <person name="Yadav J.S."/>
            <person name="Aerts A."/>
            <person name="Benoit I."/>
            <person name="Boyd A."/>
            <person name="Carlson A."/>
            <person name="Copeland A."/>
            <person name="Coutinho P.M."/>
            <person name="de Vries R.P."/>
            <person name="Ferreira P."/>
            <person name="Findley K."/>
            <person name="Foster B."/>
            <person name="Gaskell J."/>
            <person name="Glotzer D."/>
            <person name="Gorecki P."/>
            <person name="Heitman J."/>
            <person name="Hesse C."/>
            <person name="Hori C."/>
            <person name="Igarashi K."/>
            <person name="Jurgens J.A."/>
            <person name="Kallen N."/>
            <person name="Kersten P."/>
            <person name="Kohler A."/>
            <person name="Kuees U."/>
            <person name="Kumar T.K.A."/>
            <person name="Kuo A."/>
            <person name="LaButti K."/>
            <person name="Larrondo L.F."/>
            <person name="Lindquist E."/>
            <person name="Ling A."/>
            <person name="Lombard V."/>
            <person name="Lucas S."/>
            <person name="Lundell T."/>
            <person name="Martin R."/>
            <person name="McLaughlin D.J."/>
            <person name="Morgenstern I."/>
            <person name="Morin E."/>
            <person name="Murat C."/>
            <person name="Nagy L.G."/>
            <person name="Nolan M."/>
            <person name="Ohm R.A."/>
            <person name="Patyshakuliyeva A."/>
            <person name="Rokas A."/>
            <person name="Ruiz-Duenas F.J."/>
            <person name="Sabat G."/>
            <person name="Salamov A."/>
            <person name="Samejima M."/>
            <person name="Schmutz J."/>
            <person name="Slot J.C."/>
            <person name="St John F."/>
            <person name="Stenlid J."/>
            <person name="Sun H."/>
            <person name="Sun S."/>
            <person name="Syed K."/>
            <person name="Tsang A."/>
            <person name="Wiebenga A."/>
            <person name="Young D."/>
            <person name="Pisabarro A."/>
            <person name="Eastwood D.C."/>
            <person name="Martin F."/>
            <person name="Cullen D."/>
            <person name="Grigoriev I.V."/>
            <person name="Hibbett D.S."/>
        </authorList>
    </citation>
    <scope>NUCLEOTIDE SEQUENCE [LARGE SCALE GENOMIC DNA]</scope>
    <source>
        <strain evidence="3">RWD-64-598 SS2</strain>
    </source>
</reference>
<dbReference type="AlphaFoldDB" id="A0A5M3MYG9"/>
<dbReference type="KEGG" id="cput:CONPUDRAFT_142514"/>
<keyword evidence="1" id="KW-1133">Transmembrane helix</keyword>
<dbReference type="RefSeq" id="XP_007765877.1">
    <property type="nucleotide sequence ID" value="XM_007767687.1"/>
</dbReference>